<comment type="subcellular location">
    <subcellularLocation>
        <location evidence="1 7">Cell membrane</location>
        <topology evidence="1 7">Multi-pass membrane protein</topology>
    </subcellularLocation>
</comment>
<dbReference type="CDD" id="cd06261">
    <property type="entry name" value="TM_PBP2"/>
    <property type="match status" value="1"/>
</dbReference>
<feature type="transmembrane region" description="Helical" evidence="7">
    <location>
        <begin position="65"/>
        <end position="88"/>
    </location>
</feature>
<keyword evidence="4 7" id="KW-0812">Transmembrane</keyword>
<keyword evidence="3" id="KW-1003">Cell membrane</keyword>
<dbReference type="Gene3D" id="1.10.3720.10">
    <property type="entry name" value="MetI-like"/>
    <property type="match status" value="1"/>
</dbReference>
<protein>
    <submittedName>
        <fullName evidence="9">Phosphonate ABC transporter, permease protein PhnE</fullName>
    </submittedName>
</protein>
<dbReference type="KEGG" id="tum:CBW65_23760"/>
<dbReference type="SUPFAM" id="SSF161098">
    <property type="entry name" value="MetI-like"/>
    <property type="match status" value="1"/>
</dbReference>
<dbReference type="PANTHER" id="PTHR30043:SF1">
    <property type="entry name" value="ABC TRANSPORT SYSTEM PERMEASE PROTEIN P69"/>
    <property type="match status" value="1"/>
</dbReference>
<dbReference type="EMBL" id="CP021434">
    <property type="protein sequence ID" value="ARU63700.1"/>
    <property type="molecule type" value="Genomic_DNA"/>
</dbReference>
<dbReference type="PROSITE" id="PS50928">
    <property type="entry name" value="ABC_TM1"/>
    <property type="match status" value="1"/>
</dbReference>
<organism evidence="9 10">
    <name type="scientific">Tumebacillus avium</name>
    <dbReference type="NCBI Taxonomy" id="1903704"/>
    <lineage>
        <taxon>Bacteria</taxon>
        <taxon>Bacillati</taxon>
        <taxon>Bacillota</taxon>
        <taxon>Bacilli</taxon>
        <taxon>Bacillales</taxon>
        <taxon>Alicyclobacillaceae</taxon>
        <taxon>Tumebacillus</taxon>
    </lineage>
</organism>
<dbReference type="RefSeq" id="WP_087459032.1">
    <property type="nucleotide sequence ID" value="NZ_CP021434.1"/>
</dbReference>
<dbReference type="GO" id="GO:0015416">
    <property type="term" value="F:ABC-type phosphonate transporter activity"/>
    <property type="evidence" value="ECO:0007669"/>
    <property type="project" value="InterPro"/>
</dbReference>
<dbReference type="OrthoDB" id="9808005at2"/>
<evidence type="ECO:0000256" key="1">
    <source>
        <dbReference type="ARBA" id="ARBA00004651"/>
    </source>
</evidence>
<evidence type="ECO:0000256" key="6">
    <source>
        <dbReference type="ARBA" id="ARBA00023136"/>
    </source>
</evidence>
<feature type="transmembrane region" description="Helical" evidence="7">
    <location>
        <begin position="225"/>
        <end position="251"/>
    </location>
</feature>
<dbReference type="InterPro" id="IPR035906">
    <property type="entry name" value="MetI-like_sf"/>
</dbReference>
<evidence type="ECO:0000256" key="2">
    <source>
        <dbReference type="ARBA" id="ARBA00022448"/>
    </source>
</evidence>
<dbReference type="InterPro" id="IPR000515">
    <property type="entry name" value="MetI-like"/>
</dbReference>
<sequence length="256" mass="28458">MSYFWRKRVRRMFYFAVLFSLLVWSMLATGVDFRQLLGLGSTWSFIAGQWFPPQWDVLQEALKQSVLTLQIAFVGTTFGLLFALPFSFVAARNTPLPKAVHGMVRTFLSFLRSVPEIVWGLILVPTIGLGPFGGVLAIMLHNIGVLGKLVAEMIEASDKEPQQAIIATGGNRLHVLGLAILPDIIPHIFSQYFYRMEVATRTSLVLGFIGAGGLGNMLFIDFKVFAYQAVAVEVFVIMLLVILIDAIGGFVRKRML</sequence>
<gene>
    <name evidence="9" type="ORF">CBW65_23760</name>
</gene>
<dbReference type="Proteomes" id="UP000195437">
    <property type="component" value="Chromosome"/>
</dbReference>
<dbReference type="GO" id="GO:0005886">
    <property type="term" value="C:plasma membrane"/>
    <property type="evidence" value="ECO:0007669"/>
    <property type="project" value="UniProtKB-SubCell"/>
</dbReference>
<evidence type="ECO:0000313" key="9">
    <source>
        <dbReference type="EMBL" id="ARU63700.1"/>
    </source>
</evidence>
<feature type="domain" description="ABC transmembrane type-1" evidence="8">
    <location>
        <begin position="65"/>
        <end position="248"/>
    </location>
</feature>
<reference evidence="10" key="1">
    <citation type="submission" date="2017-05" db="EMBL/GenBank/DDBJ databases">
        <authorList>
            <person name="Sung H."/>
        </authorList>
    </citation>
    <scope>NUCLEOTIDE SEQUENCE [LARGE SCALE GENOMIC DNA]</scope>
    <source>
        <strain evidence="10">AR23208</strain>
    </source>
</reference>
<evidence type="ECO:0000256" key="7">
    <source>
        <dbReference type="RuleBase" id="RU363032"/>
    </source>
</evidence>
<dbReference type="PANTHER" id="PTHR30043">
    <property type="entry name" value="PHOSPHONATES TRANSPORT SYSTEM PERMEASE PROTEIN"/>
    <property type="match status" value="1"/>
</dbReference>
<name>A0A1Y0ITR7_9BACL</name>
<evidence type="ECO:0000313" key="10">
    <source>
        <dbReference type="Proteomes" id="UP000195437"/>
    </source>
</evidence>
<evidence type="ECO:0000256" key="5">
    <source>
        <dbReference type="ARBA" id="ARBA00022989"/>
    </source>
</evidence>
<feature type="transmembrane region" description="Helical" evidence="7">
    <location>
        <begin position="117"/>
        <end position="140"/>
    </location>
</feature>
<dbReference type="Pfam" id="PF00528">
    <property type="entry name" value="BPD_transp_1"/>
    <property type="match status" value="1"/>
</dbReference>
<accession>A0A1Y0ITR7</accession>
<dbReference type="AlphaFoldDB" id="A0A1Y0ITR7"/>
<evidence type="ECO:0000256" key="3">
    <source>
        <dbReference type="ARBA" id="ARBA00022475"/>
    </source>
</evidence>
<evidence type="ECO:0000259" key="8">
    <source>
        <dbReference type="PROSITE" id="PS50928"/>
    </source>
</evidence>
<dbReference type="InterPro" id="IPR005769">
    <property type="entry name" value="PhnE/PtxC"/>
</dbReference>
<keyword evidence="6 7" id="KW-0472">Membrane</keyword>
<comment type="similarity">
    <text evidence="7">Belongs to the binding-protein-dependent transport system permease family.</text>
</comment>
<evidence type="ECO:0000256" key="4">
    <source>
        <dbReference type="ARBA" id="ARBA00022692"/>
    </source>
</evidence>
<keyword evidence="10" id="KW-1185">Reference proteome</keyword>
<dbReference type="NCBIfam" id="TIGR01097">
    <property type="entry name" value="PhnE"/>
    <property type="match status" value="1"/>
</dbReference>
<feature type="transmembrane region" description="Helical" evidence="7">
    <location>
        <begin position="198"/>
        <end position="219"/>
    </location>
</feature>
<keyword evidence="5 7" id="KW-1133">Transmembrane helix</keyword>
<proteinExistence type="inferred from homology"/>
<feature type="transmembrane region" description="Helical" evidence="7">
    <location>
        <begin position="12"/>
        <end position="30"/>
    </location>
</feature>
<keyword evidence="2 7" id="KW-0813">Transport</keyword>